<gene>
    <name evidence="2" type="ORF">BLM47_07465</name>
</gene>
<evidence type="ECO:0000256" key="1">
    <source>
        <dbReference type="SAM" id="Phobius"/>
    </source>
</evidence>
<reference evidence="2 3" key="1">
    <citation type="submission" date="2016-12" db="EMBL/GenBank/DDBJ databases">
        <title>Candidatus Reconcilibacillus cellulovorans genome.</title>
        <authorList>
            <person name="Kolinko S."/>
            <person name="Wu Y.-W."/>
            <person name="Tachea F."/>
            <person name="Denzel E."/>
            <person name="Hiras J."/>
            <person name="Baecker N."/>
            <person name="Chan L.J."/>
            <person name="Eichorst S.A."/>
            <person name="Frey D."/>
            <person name="Adams P.D."/>
            <person name="Pray T."/>
            <person name="Tanjore D."/>
            <person name="Petzold C.J."/>
            <person name="Gladden J.M."/>
            <person name="Simmons B.A."/>
            <person name="Singer S.W."/>
        </authorList>
    </citation>
    <scope>NUCLEOTIDE SEQUENCE [LARGE SCALE GENOMIC DNA]</scope>
    <source>
        <strain evidence="2">JTherm</strain>
    </source>
</reference>
<organism evidence="2 3">
    <name type="scientific">Candidatus Reconcilbacillus cellulovorans</name>
    <dbReference type="NCBI Taxonomy" id="1906605"/>
    <lineage>
        <taxon>Bacteria</taxon>
        <taxon>Bacillati</taxon>
        <taxon>Bacillota</taxon>
        <taxon>Bacilli</taxon>
        <taxon>Bacillales</taxon>
        <taxon>Paenibacillaceae</taxon>
        <taxon>Candidatus Reconcilbacillus</taxon>
    </lineage>
</organism>
<feature type="transmembrane region" description="Helical" evidence="1">
    <location>
        <begin position="498"/>
        <end position="519"/>
    </location>
</feature>
<feature type="transmembrane region" description="Helical" evidence="1">
    <location>
        <begin position="423"/>
        <end position="443"/>
    </location>
</feature>
<evidence type="ECO:0000313" key="2">
    <source>
        <dbReference type="EMBL" id="PDO10359.1"/>
    </source>
</evidence>
<keyword evidence="1" id="KW-0812">Transmembrane</keyword>
<protein>
    <submittedName>
        <fullName evidence="2">Uncharacterized protein</fullName>
    </submittedName>
</protein>
<dbReference type="EMBL" id="MOXJ01000015">
    <property type="protein sequence ID" value="PDO10359.1"/>
    <property type="molecule type" value="Genomic_DNA"/>
</dbReference>
<keyword evidence="1" id="KW-0472">Membrane</keyword>
<accession>A0A2A6E0L7</accession>
<name>A0A2A6E0L7_9BACL</name>
<dbReference type="Proteomes" id="UP000243688">
    <property type="component" value="Unassembled WGS sequence"/>
</dbReference>
<comment type="caution">
    <text evidence="2">The sequence shown here is derived from an EMBL/GenBank/DDBJ whole genome shotgun (WGS) entry which is preliminary data.</text>
</comment>
<feature type="transmembrane region" description="Helical" evidence="1">
    <location>
        <begin position="540"/>
        <end position="560"/>
    </location>
</feature>
<dbReference type="AlphaFoldDB" id="A0A2A6E0L7"/>
<keyword evidence="1" id="KW-1133">Transmembrane helix</keyword>
<sequence>MVNGRRWDRWFGRALAALVLLSIVASAPLVYDKRMTETTPGSDRVEFVIDYRDLVEAAAYRVDPAGYVARQLERLKAAGVGAAAVYESTLDEWAKAGRIRLFDSRDAAVVALDAAGFSKNRTYVLFADEKTKATLEPLLLETFRDGLGVDVEPWTFGGRSGYAIGMAREEAVMQPMRPDPLALAQLKDAGFRIVARLSNRMRPFSPERLDAMLRELHGYGVRWIVFDGTEVTGYGGSRGTDGINAVAATMRRYGMGAAAIELLKEPQKGFARLANLLDYDVVRLTSVTEKEVAQPPRRIADRIALAVKDRNIRIVFLNTAAVRDSDKGVVNDYLESNLYPALEGPEGAVERVRRAGFEIGEPRPFHPHESVPRQPLKAVVLLGVAALVALAAGEFLPGLRLVAFAAVSAGLAALAALRPETALQAAALASGISAPTLAVVRFVRRIGEQDGGFEGGRRPRLAWIFREWMQAAGIALVGAVPIVALLNDVTYSLLLRQYRGVSLHYAMPVVLVGLYVAFFRHDRSLRGAVVRARSLLVAPANVFALLFILAVAAVGAYYLLRTGNSGVAAGWELAARTYLENALGARPRTKEFLIGYPLLLACGYWSGRTKWGVWLAVAGAVGPVSAVGTFAHLHTPLDVSLLRTFYGIAFGAAIGSALVAVGRAVEFAVRRWWRA</sequence>
<feature type="transmembrane region" description="Helical" evidence="1">
    <location>
        <begin position="613"/>
        <end position="633"/>
    </location>
</feature>
<feature type="transmembrane region" description="Helical" evidence="1">
    <location>
        <begin position="375"/>
        <end position="392"/>
    </location>
</feature>
<feature type="transmembrane region" description="Helical" evidence="1">
    <location>
        <begin position="645"/>
        <end position="665"/>
    </location>
</feature>
<evidence type="ECO:0000313" key="3">
    <source>
        <dbReference type="Proteomes" id="UP000243688"/>
    </source>
</evidence>
<proteinExistence type="predicted"/>
<dbReference type="Pfam" id="PF18949">
    <property type="entry name" value="DUF5693"/>
    <property type="match status" value="1"/>
</dbReference>
<feature type="transmembrane region" description="Helical" evidence="1">
    <location>
        <begin position="464"/>
        <end position="486"/>
    </location>
</feature>
<dbReference type="InterPro" id="IPR043748">
    <property type="entry name" value="DUF5693"/>
</dbReference>